<gene>
    <name evidence="1" type="ORF">GTP41_01490</name>
</gene>
<dbReference type="InterPro" id="IPR011051">
    <property type="entry name" value="RmlC_Cupin_sf"/>
</dbReference>
<dbReference type="InterPro" id="IPR014710">
    <property type="entry name" value="RmlC-like_jellyroll"/>
</dbReference>
<dbReference type="EMBL" id="WWCJ01000001">
    <property type="protein sequence ID" value="MYN00764.1"/>
    <property type="molecule type" value="Genomic_DNA"/>
</dbReference>
<protein>
    <submittedName>
        <fullName evidence="1">Cupin domain-containing protein</fullName>
    </submittedName>
</protein>
<accession>A0A6N9HB95</accession>
<dbReference type="AlphaFoldDB" id="A0A6N9HB95"/>
<dbReference type="Proteomes" id="UP000448575">
    <property type="component" value="Unassembled WGS sequence"/>
</dbReference>
<sequence>MDHSPGPFRAVDTFLHLGPAGSALPLEVNDAFWEKLSTGGLDHLGPGRLVSTYDFSADWTGWERHPAGEEVVVLIAGALEFVLATAQGERTITLEQPGQFLLVPRGVWHTANVAASATALFITPGDGTEHRPR</sequence>
<keyword evidence="2" id="KW-1185">Reference proteome</keyword>
<name>A0A6N9HB95_9BURK</name>
<proteinExistence type="predicted"/>
<evidence type="ECO:0000313" key="1">
    <source>
        <dbReference type="EMBL" id="MYN00764.1"/>
    </source>
</evidence>
<organism evidence="1 2">
    <name type="scientific">Pseudoduganella guangdongensis</name>
    <dbReference type="NCBI Taxonomy" id="2692179"/>
    <lineage>
        <taxon>Bacteria</taxon>
        <taxon>Pseudomonadati</taxon>
        <taxon>Pseudomonadota</taxon>
        <taxon>Betaproteobacteria</taxon>
        <taxon>Burkholderiales</taxon>
        <taxon>Oxalobacteraceae</taxon>
        <taxon>Telluria group</taxon>
        <taxon>Pseudoduganella</taxon>
    </lineage>
</organism>
<dbReference type="SUPFAM" id="SSF51182">
    <property type="entry name" value="RmlC-like cupins"/>
    <property type="match status" value="1"/>
</dbReference>
<dbReference type="RefSeq" id="WP_161023774.1">
    <property type="nucleotide sequence ID" value="NZ_WWCJ01000001.1"/>
</dbReference>
<comment type="caution">
    <text evidence="1">The sequence shown here is derived from an EMBL/GenBank/DDBJ whole genome shotgun (WGS) entry which is preliminary data.</text>
</comment>
<evidence type="ECO:0000313" key="2">
    <source>
        <dbReference type="Proteomes" id="UP000448575"/>
    </source>
</evidence>
<reference evidence="1 2" key="1">
    <citation type="submission" date="2019-12" db="EMBL/GenBank/DDBJ databases">
        <title>Novel species isolated from a subtropical stream in China.</title>
        <authorList>
            <person name="Lu H."/>
        </authorList>
    </citation>
    <scope>NUCLEOTIDE SEQUENCE [LARGE SCALE GENOMIC DNA]</scope>
    <source>
        <strain evidence="1 2">DS3</strain>
    </source>
</reference>
<dbReference type="Gene3D" id="2.60.120.10">
    <property type="entry name" value="Jelly Rolls"/>
    <property type="match status" value="1"/>
</dbReference>